<proteinExistence type="predicted"/>
<dbReference type="GO" id="GO:0004032">
    <property type="term" value="F:aldose reductase (NADPH) activity"/>
    <property type="evidence" value="ECO:0000318"/>
    <property type="project" value="GO_Central"/>
</dbReference>
<dbReference type="SUPFAM" id="SSF51430">
    <property type="entry name" value="NAD(P)-linked oxidoreductase"/>
    <property type="match status" value="1"/>
</dbReference>
<dbReference type="InterPro" id="IPR020471">
    <property type="entry name" value="AKR"/>
</dbReference>
<dbReference type="InterPro" id="IPR018170">
    <property type="entry name" value="Aldo/ket_reductase_CS"/>
</dbReference>
<evidence type="ECO:0000256" key="3">
    <source>
        <dbReference type="PIRSR" id="PIRSR000097-3"/>
    </source>
</evidence>
<evidence type="ECO:0000256" key="1">
    <source>
        <dbReference type="PIRSR" id="PIRSR000097-1"/>
    </source>
</evidence>
<dbReference type="RefSeq" id="XP_021842744.2">
    <property type="nucleotide sequence ID" value="XM_021987052.2"/>
</dbReference>
<feature type="domain" description="NADP-dependent oxidoreductase" evidence="4">
    <location>
        <begin position="19"/>
        <end position="291"/>
    </location>
</feature>
<name>A0A9R0I4X9_SPIOL</name>
<feature type="active site" description="Proton donor" evidence="1">
    <location>
        <position position="55"/>
    </location>
</feature>
<dbReference type="PRINTS" id="PR00069">
    <property type="entry name" value="ALDKETRDTASE"/>
</dbReference>
<dbReference type="PANTHER" id="PTHR11732">
    <property type="entry name" value="ALDO/KETO REDUCTASE"/>
    <property type="match status" value="1"/>
</dbReference>
<dbReference type="PROSITE" id="PS00798">
    <property type="entry name" value="ALDOKETO_REDUCTASE_1"/>
    <property type="match status" value="1"/>
</dbReference>
<dbReference type="AlphaFoldDB" id="A0A9R0I4X9"/>
<dbReference type="PROSITE" id="PS00063">
    <property type="entry name" value="ALDOKETO_REDUCTASE_3"/>
    <property type="match status" value="1"/>
</dbReference>
<reference evidence="6" key="2">
    <citation type="submission" date="2025-08" db="UniProtKB">
        <authorList>
            <consortium name="RefSeq"/>
        </authorList>
    </citation>
    <scope>IDENTIFICATION</scope>
    <source>
        <tissue evidence="6">Leaf</tissue>
    </source>
</reference>
<evidence type="ECO:0000313" key="6">
    <source>
        <dbReference type="RefSeq" id="XP_021842744.2"/>
    </source>
</evidence>
<dbReference type="Gene3D" id="3.20.20.100">
    <property type="entry name" value="NADP-dependent oxidoreductase domain"/>
    <property type="match status" value="1"/>
</dbReference>
<dbReference type="CDD" id="cd19124">
    <property type="entry name" value="AKR_AKR4A_4B"/>
    <property type="match status" value="1"/>
</dbReference>
<dbReference type="InterPro" id="IPR044497">
    <property type="entry name" value="AKR4A/B"/>
</dbReference>
<evidence type="ECO:0000313" key="5">
    <source>
        <dbReference type="Proteomes" id="UP000813463"/>
    </source>
</evidence>
<accession>A0A9R0I4X9</accession>
<evidence type="ECO:0000259" key="4">
    <source>
        <dbReference type="Pfam" id="PF00248"/>
    </source>
</evidence>
<dbReference type="GO" id="GO:0044550">
    <property type="term" value="P:secondary metabolite biosynthetic process"/>
    <property type="evidence" value="ECO:0007669"/>
    <property type="project" value="UniProtKB-ARBA"/>
</dbReference>
<reference evidence="5" key="1">
    <citation type="journal article" date="2021" name="Nat. Commun.">
        <title>Genomic analyses provide insights into spinach domestication and the genetic basis of agronomic traits.</title>
        <authorList>
            <person name="Cai X."/>
            <person name="Sun X."/>
            <person name="Xu C."/>
            <person name="Sun H."/>
            <person name="Wang X."/>
            <person name="Ge C."/>
            <person name="Zhang Z."/>
            <person name="Wang Q."/>
            <person name="Fei Z."/>
            <person name="Jiao C."/>
            <person name="Wang Q."/>
        </authorList>
    </citation>
    <scope>NUCLEOTIDE SEQUENCE [LARGE SCALE GENOMIC DNA]</scope>
    <source>
        <strain evidence="5">cv. Varoflay</strain>
    </source>
</reference>
<organism evidence="5 6">
    <name type="scientific">Spinacia oleracea</name>
    <name type="common">Spinach</name>
    <dbReference type="NCBI Taxonomy" id="3562"/>
    <lineage>
        <taxon>Eukaryota</taxon>
        <taxon>Viridiplantae</taxon>
        <taxon>Streptophyta</taxon>
        <taxon>Embryophyta</taxon>
        <taxon>Tracheophyta</taxon>
        <taxon>Spermatophyta</taxon>
        <taxon>Magnoliopsida</taxon>
        <taxon>eudicotyledons</taxon>
        <taxon>Gunneridae</taxon>
        <taxon>Pentapetalae</taxon>
        <taxon>Caryophyllales</taxon>
        <taxon>Chenopodiaceae</taxon>
        <taxon>Chenopodioideae</taxon>
        <taxon>Anserineae</taxon>
        <taxon>Spinacia</taxon>
    </lineage>
</organism>
<feature type="binding site" evidence="2">
    <location>
        <position position="118"/>
    </location>
    <ligand>
        <name>substrate</name>
    </ligand>
</feature>
<feature type="site" description="Lowers pKa of active site Tyr" evidence="3">
    <location>
        <position position="85"/>
    </location>
</feature>
<evidence type="ECO:0000256" key="2">
    <source>
        <dbReference type="PIRSR" id="PIRSR000097-2"/>
    </source>
</evidence>
<keyword evidence="5" id="KW-1185">Reference proteome</keyword>
<dbReference type="InterPro" id="IPR023210">
    <property type="entry name" value="NADP_OxRdtase_dom"/>
</dbReference>
<dbReference type="InterPro" id="IPR036812">
    <property type="entry name" value="NAD(P)_OxRdtase_dom_sf"/>
</dbReference>
<gene>
    <name evidence="6" type="primary">LOC110782803</name>
</gene>
<dbReference type="PROSITE" id="PS00062">
    <property type="entry name" value="ALDOKETO_REDUCTASE_2"/>
    <property type="match status" value="1"/>
</dbReference>
<dbReference type="Proteomes" id="UP000813463">
    <property type="component" value="Chromosome 1"/>
</dbReference>
<dbReference type="KEGG" id="soe:110782803"/>
<dbReference type="GO" id="GO:0005829">
    <property type="term" value="C:cytosol"/>
    <property type="evidence" value="ECO:0000318"/>
    <property type="project" value="GO_Central"/>
</dbReference>
<sequence length="320" mass="35929">MSHVPRIQLSHNGGSIPVLGFGTAPDPPVASEITKTAVLTAIKAGYRHFDTACLYYTEEPLGEAIAQALKEDLITSRGDLFITSKLWCSDAHGDRVVPALQATLRKLNMEYVDLYLVHWPVSSKPGVYEYPIKEEDFMAMDYKSVWEAMEECKKLGLAKSIGVSNFSRKKLAHVLSFATIPPAVNQVEVNPTWQQKEMIEFCKANGVVVTAYAPLGAIGTFYGSKNVMESDTLKEIANRRCKSVAQVCLRWAVEQGIAVVVKSFNEERMKQNLNIFDWELSDEDHEQIRKIPQFRVCRGLDYTSKFGPFAIIEELWDGEV</sequence>
<protein>
    <submittedName>
        <fullName evidence="6">Non-functional NADPH-dependent codeinone reductase 2-like</fullName>
    </submittedName>
</protein>
<dbReference type="GeneID" id="110782803"/>
<dbReference type="PIRSF" id="PIRSF000097">
    <property type="entry name" value="AKR"/>
    <property type="match status" value="1"/>
</dbReference>
<dbReference type="Pfam" id="PF00248">
    <property type="entry name" value="Aldo_ket_red"/>
    <property type="match status" value="1"/>
</dbReference>